<sequence>MQVNAIVFIDIGGTAVPAGQISITEDGRYSRCEFAYGRRYLQRKDAVAIDPVQLPLGPALMEAPEGFPLFNGVRDAAPDAWGRKLIDRESLRSQGRPATEAEFLLVSQSGNRIGALRFGPTPVAVGPVLPLQIDDRLTHLGDLEAFQDLVDRLEPDRPLPPRFIDFLAPGTDLGGARPKGTVTIDGFPHLVKFGLSRDRYNMAAVEAGCLDLCEMAGIPTCARQVIRVGDRDALVLRRFDREEGEGGVRRRHMISALTLLGAHESDRGLSGYADLYDGLRRHAVSGDHGEAVFRRMVMNVLCGNTDDHYRNTALLLTERGRYELSPLYDVTPTLQSLGARNLFLHLGRAGAGREATLENAVAAGPSLGLRPERAERIVNDLSEMVGARWRETLRSRGASEQDLEMVANSFSEAGRRVGADATPEP</sequence>
<organism evidence="5 6">
    <name type="scientific">Gemmobacter caeni</name>
    <dbReference type="NCBI Taxonomy" id="589035"/>
    <lineage>
        <taxon>Bacteria</taxon>
        <taxon>Pseudomonadati</taxon>
        <taxon>Pseudomonadota</taxon>
        <taxon>Alphaproteobacteria</taxon>
        <taxon>Rhodobacterales</taxon>
        <taxon>Paracoccaceae</taxon>
        <taxon>Gemmobacter</taxon>
    </lineage>
</organism>
<keyword evidence="3 5" id="KW-0418">Kinase</keyword>
<dbReference type="InterPro" id="IPR012893">
    <property type="entry name" value="HipA-like_C"/>
</dbReference>
<evidence type="ECO:0000313" key="5">
    <source>
        <dbReference type="EMBL" id="PTX52357.1"/>
    </source>
</evidence>
<accession>A0A2T6B8G2</accession>
<keyword evidence="2" id="KW-0808">Transferase</keyword>
<dbReference type="EMBL" id="QBKP01000002">
    <property type="protein sequence ID" value="PTX52357.1"/>
    <property type="molecule type" value="Genomic_DNA"/>
</dbReference>
<dbReference type="Pfam" id="PF07804">
    <property type="entry name" value="HipA_C"/>
    <property type="match status" value="1"/>
</dbReference>
<evidence type="ECO:0000256" key="1">
    <source>
        <dbReference type="ARBA" id="ARBA00010164"/>
    </source>
</evidence>
<comment type="similarity">
    <text evidence="1">Belongs to the HipA Ser/Thr kinase family.</text>
</comment>
<comment type="caution">
    <text evidence="5">The sequence shown here is derived from an EMBL/GenBank/DDBJ whole genome shotgun (WGS) entry which is preliminary data.</text>
</comment>
<feature type="domain" description="HipA-like C-terminal" evidence="4">
    <location>
        <begin position="172"/>
        <end position="389"/>
    </location>
</feature>
<dbReference type="InterPro" id="IPR052028">
    <property type="entry name" value="HipA_Ser/Thr_kinase"/>
</dbReference>
<evidence type="ECO:0000256" key="3">
    <source>
        <dbReference type="ARBA" id="ARBA00022777"/>
    </source>
</evidence>
<reference evidence="5 6" key="1">
    <citation type="submission" date="2018-04" db="EMBL/GenBank/DDBJ databases">
        <title>Genomic Encyclopedia of Archaeal and Bacterial Type Strains, Phase II (KMG-II): from individual species to whole genera.</title>
        <authorList>
            <person name="Goeker M."/>
        </authorList>
    </citation>
    <scope>NUCLEOTIDE SEQUENCE [LARGE SCALE GENOMIC DNA]</scope>
    <source>
        <strain evidence="5 6">DSM 21823</strain>
    </source>
</reference>
<gene>
    <name evidence="5" type="ORF">C8N34_102136</name>
</gene>
<name>A0A2T6B8G2_9RHOB</name>
<dbReference type="AlphaFoldDB" id="A0A2T6B8G2"/>
<dbReference type="Proteomes" id="UP000244224">
    <property type="component" value="Unassembled WGS sequence"/>
</dbReference>
<proteinExistence type="inferred from homology"/>
<evidence type="ECO:0000256" key="2">
    <source>
        <dbReference type="ARBA" id="ARBA00022679"/>
    </source>
</evidence>
<dbReference type="PANTHER" id="PTHR37419:SF8">
    <property type="entry name" value="TOXIN YJJJ"/>
    <property type="match status" value="1"/>
</dbReference>
<evidence type="ECO:0000259" key="4">
    <source>
        <dbReference type="Pfam" id="PF07804"/>
    </source>
</evidence>
<dbReference type="PANTHER" id="PTHR37419">
    <property type="entry name" value="SERINE/THREONINE-PROTEIN KINASE TOXIN HIPA"/>
    <property type="match status" value="1"/>
</dbReference>
<dbReference type="GO" id="GO:0005829">
    <property type="term" value="C:cytosol"/>
    <property type="evidence" value="ECO:0007669"/>
    <property type="project" value="TreeGrafter"/>
</dbReference>
<evidence type="ECO:0000313" key="6">
    <source>
        <dbReference type="Proteomes" id="UP000244224"/>
    </source>
</evidence>
<keyword evidence="6" id="KW-1185">Reference proteome</keyword>
<dbReference type="GO" id="GO:0004674">
    <property type="term" value="F:protein serine/threonine kinase activity"/>
    <property type="evidence" value="ECO:0007669"/>
    <property type="project" value="TreeGrafter"/>
</dbReference>
<protein>
    <submittedName>
        <fullName evidence="5">Serine/threonine-protein kinase HipA</fullName>
    </submittedName>
</protein>